<dbReference type="PANTHER" id="PTHR42928">
    <property type="entry name" value="TRICARBOXYLATE-BINDING PROTEIN"/>
    <property type="match status" value="1"/>
</dbReference>
<comment type="similarity">
    <text evidence="1">Belongs to the UPF0065 (bug) family.</text>
</comment>
<dbReference type="InterPro" id="IPR005064">
    <property type="entry name" value="BUG"/>
</dbReference>
<organism evidence="3 4">
    <name type="scientific">Alicycliphilus denitrificans</name>
    <dbReference type="NCBI Taxonomy" id="179636"/>
    <lineage>
        <taxon>Bacteria</taxon>
        <taxon>Pseudomonadati</taxon>
        <taxon>Pseudomonadota</taxon>
        <taxon>Betaproteobacteria</taxon>
        <taxon>Burkholderiales</taxon>
        <taxon>Comamonadaceae</taxon>
        <taxon>Alicycliphilus</taxon>
    </lineage>
</organism>
<dbReference type="Pfam" id="PF03401">
    <property type="entry name" value="TctC"/>
    <property type="match status" value="1"/>
</dbReference>
<evidence type="ECO:0000313" key="4">
    <source>
        <dbReference type="Proteomes" id="UP000216225"/>
    </source>
</evidence>
<accession>A0A420KD75</accession>
<dbReference type="Proteomes" id="UP000216225">
    <property type="component" value="Unassembled WGS sequence"/>
</dbReference>
<dbReference type="EMBL" id="NKDB02000002">
    <property type="protein sequence ID" value="RKJ97119.1"/>
    <property type="molecule type" value="Genomic_DNA"/>
</dbReference>
<dbReference type="InterPro" id="IPR042100">
    <property type="entry name" value="Bug_dom1"/>
</dbReference>
<name>A0A420KD75_9BURK</name>
<evidence type="ECO:0000256" key="2">
    <source>
        <dbReference type="SAM" id="SignalP"/>
    </source>
</evidence>
<dbReference type="Gene3D" id="3.40.190.10">
    <property type="entry name" value="Periplasmic binding protein-like II"/>
    <property type="match status" value="1"/>
</dbReference>
<protein>
    <submittedName>
        <fullName evidence="3">Tripartite tricarboxylate transporter substrate binding protein</fullName>
    </submittedName>
</protein>
<proteinExistence type="inferred from homology"/>
<evidence type="ECO:0000256" key="1">
    <source>
        <dbReference type="ARBA" id="ARBA00006987"/>
    </source>
</evidence>
<dbReference type="PIRSF" id="PIRSF017082">
    <property type="entry name" value="YflP"/>
    <property type="match status" value="1"/>
</dbReference>
<dbReference type="RefSeq" id="WP_094438636.1">
    <property type="nucleotide sequence ID" value="NZ_NKDB02000002.1"/>
</dbReference>
<dbReference type="CDD" id="cd13578">
    <property type="entry name" value="PBP2_Bug27"/>
    <property type="match status" value="1"/>
</dbReference>
<dbReference type="Gene3D" id="3.40.190.150">
    <property type="entry name" value="Bordetella uptake gene, domain 1"/>
    <property type="match status" value="1"/>
</dbReference>
<feature type="signal peptide" evidence="2">
    <location>
        <begin position="1"/>
        <end position="19"/>
    </location>
</feature>
<feature type="chain" id="PRO_5019541043" evidence="2">
    <location>
        <begin position="20"/>
        <end position="318"/>
    </location>
</feature>
<comment type="caution">
    <text evidence="3">The sequence shown here is derived from an EMBL/GenBank/DDBJ whole genome shotgun (WGS) entry which is preliminary data.</text>
</comment>
<sequence>MKQRILILAGALSTAFAYAQPAYPSKPVTLVVAYAPGGMTDILTRKVARDLQESLGQPFIVENKAGATGQIATEYVARRPADGYTILVGATSHVINPALKKSLPYDPRKAFDPVALLAVSPNLILANAKLNIKTFAQLKGYAEEHKSLPFGTAGTGGAPHIVGELLKFKSGLPFNHIAYRGAGPAMADLVSGQMPFGVSESVTADAYLKDGRVVPLAVASASRSKRYPDVPTLDELGYKGIDLSTWVGVYAPAGTPSQILSKLNEGIRNAIAKPDTTEYIRSTGSEPGNLKLPDYASFVNAEFDKWKSVIQQAAVKDE</sequence>
<dbReference type="PANTHER" id="PTHR42928:SF5">
    <property type="entry name" value="BLR1237 PROTEIN"/>
    <property type="match status" value="1"/>
</dbReference>
<reference evidence="3 4" key="1">
    <citation type="submission" date="2018-09" db="EMBL/GenBank/DDBJ databases">
        <title>Genome comparison of Alicycliphilus sp. BQ1, a polyurethanolytic bacterium, with its closest phylogenetic relatives Alicycliphilus denitrificans BC and K601, unable to attack polyurethane.</title>
        <authorList>
            <person name="Loza-Tavera H."/>
            <person name="Lozano L."/>
            <person name="Cevallos M."/>
            <person name="Maya-Lucas O."/>
            <person name="Garcia-Mena J."/>
            <person name="Hernandez J."/>
        </authorList>
    </citation>
    <scope>NUCLEOTIDE SEQUENCE [LARGE SCALE GENOMIC DNA]</scope>
    <source>
        <strain evidence="3 4">BQ1</strain>
    </source>
</reference>
<gene>
    <name evidence="3" type="ORF">CE154_014095</name>
</gene>
<keyword evidence="2" id="KW-0732">Signal</keyword>
<evidence type="ECO:0000313" key="3">
    <source>
        <dbReference type="EMBL" id="RKJ97119.1"/>
    </source>
</evidence>
<dbReference type="SUPFAM" id="SSF53850">
    <property type="entry name" value="Periplasmic binding protein-like II"/>
    <property type="match status" value="1"/>
</dbReference>
<dbReference type="AlphaFoldDB" id="A0A420KD75"/>